<proteinExistence type="predicted"/>
<comment type="caution">
    <text evidence="2">The sequence shown here is derived from an EMBL/GenBank/DDBJ whole genome shotgun (WGS) entry which is preliminary data.</text>
</comment>
<keyword evidence="1" id="KW-1133">Transmembrane helix</keyword>
<dbReference type="AlphaFoldDB" id="H5TF79"/>
<evidence type="ECO:0000313" key="2">
    <source>
        <dbReference type="EMBL" id="GAB57006.1"/>
    </source>
</evidence>
<dbReference type="PROSITE" id="PS00409">
    <property type="entry name" value="PROKAR_NTER_METHYL"/>
    <property type="match status" value="1"/>
</dbReference>
<gene>
    <name evidence="2" type="ORF">GPUN_2892</name>
</gene>
<organism evidence="2 3">
    <name type="scientific">Glaciecola punicea ACAM 611</name>
    <dbReference type="NCBI Taxonomy" id="1121923"/>
    <lineage>
        <taxon>Bacteria</taxon>
        <taxon>Pseudomonadati</taxon>
        <taxon>Pseudomonadota</taxon>
        <taxon>Gammaproteobacteria</taxon>
        <taxon>Alteromonadales</taxon>
        <taxon>Alteromonadaceae</taxon>
        <taxon>Glaciecola</taxon>
    </lineage>
</organism>
<reference evidence="2 3" key="2">
    <citation type="journal article" date="2017" name="Antonie Van Leeuwenhoek">
        <title>Rhizobium rhizosphaerae sp. nov., a novel species isolated from rice rhizosphere.</title>
        <authorList>
            <person name="Zhao J.J."/>
            <person name="Zhang J."/>
            <person name="Zhang R.J."/>
            <person name="Zhang C.W."/>
            <person name="Yin H.Q."/>
            <person name="Zhang X.X."/>
        </authorList>
    </citation>
    <scope>NUCLEOTIDE SEQUENCE [LARGE SCALE GENOMIC DNA]</scope>
    <source>
        <strain evidence="2 3">ACAM 611</strain>
    </source>
</reference>
<evidence type="ECO:0000313" key="3">
    <source>
        <dbReference type="Proteomes" id="UP000053586"/>
    </source>
</evidence>
<evidence type="ECO:0008006" key="4">
    <source>
        <dbReference type="Google" id="ProtNLM"/>
    </source>
</evidence>
<dbReference type="SUPFAM" id="SSF54523">
    <property type="entry name" value="Pili subunits"/>
    <property type="match status" value="1"/>
</dbReference>
<dbReference type="Gene3D" id="3.30.700.10">
    <property type="entry name" value="Glycoprotein, Type 4 Pilin"/>
    <property type="match status" value="1"/>
</dbReference>
<reference evidence="2 3" key="1">
    <citation type="journal article" date="2012" name="J. Bacteriol.">
        <title>Genome sequence of proteorhodopsin-containing sea ice bacterium Glaciecola punicea ACAM 611T.</title>
        <authorList>
            <person name="Qin Q.-L."/>
            <person name="Xie B.-B."/>
            <person name="Shu Y.-L."/>
            <person name="Rong J.-C."/>
            <person name="Zhao D.-L."/>
            <person name="Zhang X.-Y."/>
            <person name="Chen X.-L."/>
            <person name="Zhou B.-C."/>
            <person name="Zhanga Y.-Z."/>
        </authorList>
    </citation>
    <scope>NUCLEOTIDE SEQUENCE [LARGE SCALE GENOMIC DNA]</scope>
    <source>
        <strain evidence="2 3">ACAM 611</strain>
    </source>
</reference>
<keyword evidence="1" id="KW-0812">Transmembrane</keyword>
<dbReference type="STRING" id="56804.BAE46_03245"/>
<protein>
    <recommendedName>
        <fullName evidence="4">General secretion pathway protein H</fullName>
    </recommendedName>
</protein>
<dbReference type="EMBL" id="BAET01000033">
    <property type="protein sequence ID" value="GAB57006.1"/>
    <property type="molecule type" value="Genomic_DNA"/>
</dbReference>
<sequence>MAGFTLVELLVVLAILGIALSLVGPFTINQLDKVKRAQEREEIRLLLNEWQFRAFNQRRTIQLGFSGSQLLVSRGSAINRPQVELESQIASYEFAFSQFPSQSIIVNAHGYANYDQLQLLQGEREFTLNIVNTGLITGSKANATAGFGASVNATD</sequence>
<name>H5TF79_9ALTE</name>
<keyword evidence="1" id="KW-0472">Membrane</keyword>
<dbReference type="Pfam" id="PF07963">
    <property type="entry name" value="N_methyl"/>
    <property type="match status" value="1"/>
</dbReference>
<dbReference type="RefSeq" id="WP_006007740.1">
    <property type="nucleotide sequence ID" value="NZ_BAET01000033.1"/>
</dbReference>
<evidence type="ECO:0000256" key="1">
    <source>
        <dbReference type="SAM" id="Phobius"/>
    </source>
</evidence>
<dbReference type="NCBIfam" id="TIGR02532">
    <property type="entry name" value="IV_pilin_GFxxxE"/>
    <property type="match status" value="1"/>
</dbReference>
<dbReference type="InterPro" id="IPR012902">
    <property type="entry name" value="N_methyl_site"/>
</dbReference>
<dbReference type="InterPro" id="IPR045584">
    <property type="entry name" value="Pilin-like"/>
</dbReference>
<feature type="transmembrane region" description="Helical" evidence="1">
    <location>
        <begin position="6"/>
        <end position="28"/>
    </location>
</feature>
<dbReference type="Proteomes" id="UP000053586">
    <property type="component" value="Unassembled WGS sequence"/>
</dbReference>
<keyword evidence="3" id="KW-1185">Reference proteome</keyword>
<accession>H5TF79</accession>